<protein>
    <recommendedName>
        <fullName evidence="1">Casein kinase I</fullName>
    </recommendedName>
</protein>
<dbReference type="InterPro" id="IPR000571">
    <property type="entry name" value="Znf_CCCH"/>
</dbReference>
<dbReference type="OrthoDB" id="5061070at2759"/>
<dbReference type="AlphaFoldDB" id="C5KST4"/>
<dbReference type="InterPro" id="IPR011009">
    <property type="entry name" value="Kinase-like_dom_sf"/>
</dbReference>
<feature type="zinc finger region" description="C3H1-type" evidence="2">
    <location>
        <begin position="556"/>
        <end position="584"/>
    </location>
</feature>
<evidence type="ECO:0000259" key="5">
    <source>
        <dbReference type="PROSITE" id="PS50011"/>
    </source>
</evidence>
<keyword evidence="8" id="KW-1185">Reference proteome</keyword>
<feature type="domain" description="Protein kinase" evidence="5">
    <location>
        <begin position="61"/>
        <end position="349"/>
    </location>
</feature>
<organism evidence="8">
    <name type="scientific">Perkinsus marinus (strain ATCC 50983 / TXsc)</name>
    <dbReference type="NCBI Taxonomy" id="423536"/>
    <lineage>
        <taxon>Eukaryota</taxon>
        <taxon>Sar</taxon>
        <taxon>Alveolata</taxon>
        <taxon>Perkinsozoa</taxon>
        <taxon>Perkinsea</taxon>
        <taxon>Perkinsida</taxon>
        <taxon>Perkinsidae</taxon>
        <taxon>Perkinsus</taxon>
    </lineage>
</organism>
<dbReference type="GO" id="GO:0008270">
    <property type="term" value="F:zinc ion binding"/>
    <property type="evidence" value="ECO:0007669"/>
    <property type="project" value="UniProtKB-KW"/>
</dbReference>
<dbReference type="GO" id="GO:0004672">
    <property type="term" value="F:protein kinase activity"/>
    <property type="evidence" value="ECO:0007669"/>
    <property type="project" value="InterPro"/>
</dbReference>
<dbReference type="SUPFAM" id="SSF56112">
    <property type="entry name" value="Protein kinase-like (PK-like)"/>
    <property type="match status" value="1"/>
</dbReference>
<evidence type="ECO:0000313" key="7">
    <source>
        <dbReference type="EMBL" id="EER12284.1"/>
    </source>
</evidence>
<reference evidence="7 8" key="1">
    <citation type="submission" date="2008-07" db="EMBL/GenBank/DDBJ databases">
        <authorList>
            <person name="El-Sayed N."/>
            <person name="Caler E."/>
            <person name="Inman J."/>
            <person name="Amedeo P."/>
            <person name="Hass B."/>
            <person name="Wortman J."/>
        </authorList>
    </citation>
    <scope>NUCLEOTIDE SEQUENCE [LARGE SCALE GENOMIC DNA]</scope>
    <source>
        <strain evidence="8">ATCC 50983 / TXsc</strain>
    </source>
</reference>
<sequence length="595" mass="64862">MSRYMYGGVADRGGLGGAEGNASAMSVESSMAVSVIQQLEIKPTLGHQPLIPPNTEFAGKYLAVRRLGYGTFSEIYLGAEIGADSTVPPIALKVEKPLRCVPRVLTYEAKVMQWLKRHDPSIAIPQVYFLGTDMVIVPWGSNYPTTVVAMQLCPGESLSVVRRRIGKFSPFSLAALGRGMLDTLHRMHKLGYIHRDVKPSNWLVSSTPDSSEGPPPKLECLLIDFGLAKRVDATHTAEEDKTLYAADDQPPRTTQAHSFRGTTNYVSPGGGHLTYIDDYWSLVFVFLDLALGGLPWKSIEHTSSEELSSSGEPLTQREKVAEIKRDLVRYATYRAKDSPALACFGMVALVDVASTRVMSMAGSGGEEAAAKAAATLMDGLYKTMDDILLRLLNRLGRGATSDPVAVAERVHGELMVQNPLAPPPPAVPIHRSRRSTTSNSGSSMEDGSERSREGSHGPPPLPPPLTSPSDLTDDVTQVPANTIIKCLAEDYRVSMDGRLGHILDRVITTDRVPGVLRRHDVEIELTDKLSRDNVRLMCALFQAHDLGSIGKVELEDHGQPLCLWYLFRGSCPLGESCPLKHPQALQSMHGPNEMH</sequence>
<feature type="domain" description="C3H1-type" evidence="6">
    <location>
        <begin position="556"/>
        <end position="584"/>
    </location>
</feature>
<keyword evidence="3" id="KW-0547">Nucleotide-binding</keyword>
<dbReference type="PROSITE" id="PS50103">
    <property type="entry name" value="ZF_C3H1"/>
    <property type="match status" value="1"/>
</dbReference>
<dbReference type="InParanoid" id="C5KST4"/>
<evidence type="ECO:0000259" key="6">
    <source>
        <dbReference type="PROSITE" id="PS50103"/>
    </source>
</evidence>
<dbReference type="SMART" id="SM00220">
    <property type="entry name" value="S_TKc"/>
    <property type="match status" value="1"/>
</dbReference>
<evidence type="ECO:0000313" key="8">
    <source>
        <dbReference type="Proteomes" id="UP000007800"/>
    </source>
</evidence>
<keyword evidence="2" id="KW-0479">Metal-binding</keyword>
<evidence type="ECO:0000256" key="3">
    <source>
        <dbReference type="PROSITE-ProRule" id="PRU10141"/>
    </source>
</evidence>
<evidence type="ECO:0000256" key="1">
    <source>
        <dbReference type="ARBA" id="ARBA00023860"/>
    </source>
</evidence>
<dbReference type="PROSITE" id="PS00107">
    <property type="entry name" value="PROTEIN_KINASE_ATP"/>
    <property type="match status" value="1"/>
</dbReference>
<evidence type="ECO:0000256" key="4">
    <source>
        <dbReference type="SAM" id="MobiDB-lite"/>
    </source>
</evidence>
<dbReference type="Gene3D" id="1.10.510.10">
    <property type="entry name" value="Transferase(Phosphotransferase) domain 1"/>
    <property type="match status" value="1"/>
</dbReference>
<dbReference type="GO" id="GO:0005524">
    <property type="term" value="F:ATP binding"/>
    <property type="evidence" value="ECO:0007669"/>
    <property type="project" value="UniProtKB-UniRule"/>
</dbReference>
<dbReference type="InterPro" id="IPR017441">
    <property type="entry name" value="Protein_kinase_ATP_BS"/>
</dbReference>
<keyword evidence="2" id="KW-0863">Zinc-finger</keyword>
<dbReference type="RefSeq" id="XP_002780489.1">
    <property type="nucleotide sequence ID" value="XM_002780443.1"/>
</dbReference>
<dbReference type="GeneID" id="9061450"/>
<proteinExistence type="predicted"/>
<dbReference type="Pfam" id="PF00069">
    <property type="entry name" value="Pkinase"/>
    <property type="match status" value="1"/>
</dbReference>
<dbReference type="InterPro" id="IPR000719">
    <property type="entry name" value="Prot_kinase_dom"/>
</dbReference>
<dbReference type="PROSITE" id="PS50011">
    <property type="entry name" value="PROTEIN_KINASE_DOM"/>
    <property type="match status" value="1"/>
</dbReference>
<dbReference type="InterPro" id="IPR050235">
    <property type="entry name" value="CK1_Ser-Thr_kinase"/>
</dbReference>
<feature type="region of interest" description="Disordered" evidence="4">
    <location>
        <begin position="416"/>
        <end position="474"/>
    </location>
</feature>
<feature type="compositionally biased region" description="Pro residues" evidence="4">
    <location>
        <begin position="457"/>
        <end position="466"/>
    </location>
</feature>
<accession>C5KST4</accession>
<dbReference type="PANTHER" id="PTHR11909">
    <property type="entry name" value="CASEIN KINASE-RELATED"/>
    <property type="match status" value="1"/>
</dbReference>
<evidence type="ECO:0000256" key="2">
    <source>
        <dbReference type="PROSITE-ProRule" id="PRU00723"/>
    </source>
</evidence>
<dbReference type="EMBL" id="GG676168">
    <property type="protein sequence ID" value="EER12284.1"/>
    <property type="molecule type" value="Genomic_DNA"/>
</dbReference>
<keyword evidence="2" id="KW-0862">Zinc</keyword>
<keyword evidence="3" id="KW-0067">ATP-binding</keyword>
<feature type="binding site" evidence="3">
    <location>
        <position position="93"/>
    </location>
    <ligand>
        <name>ATP</name>
        <dbReference type="ChEBI" id="CHEBI:30616"/>
    </ligand>
</feature>
<name>C5KST4_PERM5</name>
<dbReference type="Proteomes" id="UP000007800">
    <property type="component" value="Unassembled WGS sequence"/>
</dbReference>
<gene>
    <name evidence="7" type="ORF">Pmar_PMAR001081</name>
</gene>